<dbReference type="InterPro" id="IPR000719">
    <property type="entry name" value="Prot_kinase_dom"/>
</dbReference>
<dbReference type="AlphaFoldDB" id="Q2R8K4"/>
<feature type="region of interest" description="Disordered" evidence="10">
    <location>
        <begin position="320"/>
        <end position="381"/>
    </location>
</feature>
<evidence type="ECO:0000256" key="6">
    <source>
        <dbReference type="ARBA" id="ARBA00022840"/>
    </source>
</evidence>
<dbReference type="Pfam" id="PF23598">
    <property type="entry name" value="LRR_14"/>
    <property type="match status" value="1"/>
</dbReference>
<keyword evidence="1" id="KW-0723">Serine/threonine-protein kinase</keyword>
<accession>Q2R8K4</accession>
<dbReference type="SUPFAM" id="SSF56112">
    <property type="entry name" value="Protein kinase-like (PK-like)"/>
    <property type="match status" value="1"/>
</dbReference>
<reference evidence="12" key="3">
    <citation type="submission" date="2006-01" db="EMBL/GenBank/DDBJ databases">
        <authorList>
            <person name="Buell R."/>
        </authorList>
    </citation>
    <scope>NUCLEOTIDE SEQUENCE</scope>
</reference>
<dbReference type="GO" id="GO:0005524">
    <property type="term" value="F:ATP binding"/>
    <property type="evidence" value="ECO:0007669"/>
    <property type="project" value="UniProtKB-UniRule"/>
</dbReference>
<evidence type="ECO:0000259" key="11">
    <source>
        <dbReference type="PROSITE" id="PS50011"/>
    </source>
</evidence>
<evidence type="ECO:0000256" key="8">
    <source>
        <dbReference type="ARBA" id="ARBA00038999"/>
    </source>
</evidence>
<dbReference type="EC" id="2.7.12.2" evidence="8"/>
<reference evidence="12" key="1">
    <citation type="journal article" date="2005" name="BMC Biol.">
        <title>The sequence of rice chromosomes 11 and 12, rich in disease resistance genes and recent gene duplications.</title>
        <authorList>
            <consortium name="The rice chromosomes 11 and 12 sequencing consortia"/>
        </authorList>
    </citation>
    <scope>NUCLEOTIDE SEQUENCE [LARGE SCALE GENOMIC DNA]</scope>
</reference>
<dbReference type="PROSITE" id="PS50011">
    <property type="entry name" value="PROTEIN_KINASE_DOM"/>
    <property type="match status" value="1"/>
</dbReference>
<dbReference type="InterPro" id="IPR017441">
    <property type="entry name" value="Protein_kinase_ATP_BS"/>
</dbReference>
<dbReference type="InterPro" id="IPR055414">
    <property type="entry name" value="LRR_R13L4/SHOC2-like"/>
</dbReference>
<keyword evidence="2" id="KW-0808">Transferase</keyword>
<evidence type="ECO:0000256" key="9">
    <source>
        <dbReference type="PROSITE-ProRule" id="PRU10141"/>
    </source>
</evidence>
<dbReference type="GO" id="GO:0004708">
    <property type="term" value="F:MAP kinase kinase activity"/>
    <property type="evidence" value="ECO:0007669"/>
    <property type="project" value="UniProtKB-EC"/>
</dbReference>
<keyword evidence="6 9" id="KW-0067">ATP-binding</keyword>
<sequence>MEFEGLLQPLGISYRVSLYTDDVVTFIRPTVEEIRAAMEVLSIFGEASGLRTNFAKCSTLPIQCNEADLQILQDEQPCQVASFPCTYLGLLLSIFRLKKEDLQPLIDKIGRRLPLWMSHLMTSIGRATMVNAVLSSIPIYLLMAINAPKWVIKGIDKIRRGFLWAGKALLRKLCILKVSVRELLVSDIYILTELPSLRALSLRVQTAPEGKIIFSEGALPVLRYFRFECGVLCLEFRPGAMPNLQRLKLGFNTEQENYVNMLAGIEYLSNLQHIAARIGPNASVDEFDRRAVDSAFKKAITKHPRCPSFNVQWVASSKEEWHPSEKQQQSQEKGSSSGEYVTIKTGSAEDTDKNVLTGHRIFPQPSGKAHSSTQHKGSLAGQDWTIEKESVQDMTKESFTVLHQTSRTVVIHEVYTSTLWETNHMEPLDHNQLSLDDLEVIKVIGKGSSGVVHLVRDGQTGHFFVLKESIRKQIAQELKISLSTQCQYVVACYQCFYANGIISAVFEYMDCGSLSDLLKTVITIPEPYLAAICKQASYMW</sequence>
<feature type="binding site" evidence="9">
    <location>
        <position position="472"/>
    </location>
    <ligand>
        <name>ATP</name>
        <dbReference type="ChEBI" id="CHEBI:30616"/>
    </ligand>
</feature>
<evidence type="ECO:0000256" key="10">
    <source>
        <dbReference type="SAM" id="MobiDB-lite"/>
    </source>
</evidence>
<comment type="similarity">
    <text evidence="7">Belongs to the protein kinase superfamily. STE Ser/Thr protein kinase family. MAP kinase kinase subfamily.</text>
</comment>
<reference evidence="12" key="2">
    <citation type="submission" date="2005-04" db="EMBL/GenBank/DDBJ databases">
        <authorList>
            <person name="Buell C.R."/>
            <person name="Wing R.A."/>
            <person name="McCombie W.A."/>
            <person name="Ouyang S."/>
        </authorList>
    </citation>
    <scope>NUCLEOTIDE SEQUENCE</scope>
</reference>
<dbReference type="PROSITE" id="PS00107">
    <property type="entry name" value="PROTEIN_KINASE_ATP"/>
    <property type="match status" value="1"/>
</dbReference>
<feature type="domain" description="Protein kinase" evidence="11">
    <location>
        <begin position="438"/>
        <end position="540"/>
    </location>
</feature>
<evidence type="ECO:0000256" key="2">
    <source>
        <dbReference type="ARBA" id="ARBA00022679"/>
    </source>
</evidence>
<dbReference type="PANTHER" id="PTHR48013">
    <property type="entry name" value="DUAL SPECIFICITY MITOGEN-ACTIVATED PROTEIN KINASE KINASE 5-RELATED"/>
    <property type="match status" value="1"/>
</dbReference>
<evidence type="ECO:0000256" key="1">
    <source>
        <dbReference type="ARBA" id="ARBA00022527"/>
    </source>
</evidence>
<dbReference type="InterPro" id="IPR011009">
    <property type="entry name" value="Kinase-like_dom_sf"/>
</dbReference>
<organism evidence="12">
    <name type="scientific">Oryza sativa subsp. japonica</name>
    <name type="common">Rice</name>
    <dbReference type="NCBI Taxonomy" id="39947"/>
    <lineage>
        <taxon>Eukaryota</taxon>
        <taxon>Viridiplantae</taxon>
        <taxon>Streptophyta</taxon>
        <taxon>Embryophyta</taxon>
        <taxon>Tracheophyta</taxon>
        <taxon>Spermatophyta</taxon>
        <taxon>Magnoliopsida</taxon>
        <taxon>Liliopsida</taxon>
        <taxon>Poales</taxon>
        <taxon>Poaceae</taxon>
        <taxon>BOP clade</taxon>
        <taxon>Oryzoideae</taxon>
        <taxon>Oryzeae</taxon>
        <taxon>Oryzinae</taxon>
        <taxon>Oryza</taxon>
        <taxon>Oryza sativa</taxon>
    </lineage>
</organism>
<keyword evidence="3" id="KW-0677">Repeat</keyword>
<name>Q2R8K4_ORYSJ</name>
<dbReference type="EMBL" id="DP000010">
    <property type="protein sequence ID" value="ABA92215.1"/>
    <property type="molecule type" value="Genomic_DNA"/>
</dbReference>
<dbReference type="Gene3D" id="3.30.200.20">
    <property type="entry name" value="Phosphorylase Kinase, domain 1"/>
    <property type="match status" value="1"/>
</dbReference>
<dbReference type="Pfam" id="PF00069">
    <property type="entry name" value="Pkinase"/>
    <property type="match status" value="1"/>
</dbReference>
<keyword evidence="5" id="KW-0418">Kinase</keyword>
<evidence type="ECO:0000313" key="12">
    <source>
        <dbReference type="EMBL" id="ABA92215.1"/>
    </source>
</evidence>
<dbReference type="GO" id="GO:0004674">
    <property type="term" value="F:protein serine/threonine kinase activity"/>
    <property type="evidence" value="ECO:0007669"/>
    <property type="project" value="UniProtKB-KW"/>
</dbReference>
<gene>
    <name evidence="12" type="ordered locus">LOC_Os11g11880</name>
</gene>
<proteinExistence type="inferred from homology"/>
<evidence type="ECO:0000256" key="3">
    <source>
        <dbReference type="ARBA" id="ARBA00022737"/>
    </source>
</evidence>
<evidence type="ECO:0000256" key="7">
    <source>
        <dbReference type="ARBA" id="ARBA00038035"/>
    </source>
</evidence>
<protein>
    <recommendedName>
        <fullName evidence="8">mitogen-activated protein kinase kinase</fullName>
        <ecNumber evidence="8">2.7.12.2</ecNumber>
    </recommendedName>
</protein>
<dbReference type="PANTHER" id="PTHR48013:SF32">
    <property type="entry name" value="MITOGEN-ACTIVATED PROTEIN KINASE KINASE 2-LIKE"/>
    <property type="match status" value="1"/>
</dbReference>
<evidence type="ECO:0000256" key="5">
    <source>
        <dbReference type="ARBA" id="ARBA00022777"/>
    </source>
</evidence>
<feature type="compositionally biased region" description="Low complexity" evidence="10">
    <location>
        <begin position="326"/>
        <end position="339"/>
    </location>
</feature>
<keyword evidence="4 9" id="KW-0547">Nucleotide-binding</keyword>
<evidence type="ECO:0000256" key="4">
    <source>
        <dbReference type="ARBA" id="ARBA00022741"/>
    </source>
</evidence>